<comment type="cofactor">
    <cofactor evidence="1">
        <name>Mg(2+)</name>
        <dbReference type="ChEBI" id="CHEBI:18420"/>
    </cofactor>
</comment>
<keyword evidence="4" id="KW-0460">Magnesium</keyword>
<evidence type="ECO:0000256" key="4">
    <source>
        <dbReference type="ARBA" id="ARBA00022842"/>
    </source>
</evidence>
<comment type="similarity">
    <text evidence="2">Belongs to the HAD-like hydrolase superfamily. CbbY/CbbZ/Gph/YieH family.</text>
</comment>
<evidence type="ECO:0000256" key="3">
    <source>
        <dbReference type="ARBA" id="ARBA00022723"/>
    </source>
</evidence>
<dbReference type="CDD" id="cd07505">
    <property type="entry name" value="HAD_BPGM-like"/>
    <property type="match status" value="1"/>
</dbReference>
<dbReference type="GO" id="GO:0003824">
    <property type="term" value="F:catalytic activity"/>
    <property type="evidence" value="ECO:0007669"/>
    <property type="project" value="UniProtKB-ARBA"/>
</dbReference>
<reference evidence="6 7" key="1">
    <citation type="submission" date="2016-11" db="EMBL/GenBank/DDBJ databases">
        <authorList>
            <person name="Jaros S."/>
            <person name="Januszkiewicz K."/>
            <person name="Wedrychowicz H."/>
        </authorList>
    </citation>
    <scope>NUCLEOTIDE SEQUENCE [LARGE SCALE GENOMIC DNA]</scope>
    <source>
        <strain evidence="6 7">DSM 15692</strain>
    </source>
</reference>
<evidence type="ECO:0000256" key="1">
    <source>
        <dbReference type="ARBA" id="ARBA00001946"/>
    </source>
</evidence>
<evidence type="ECO:0000313" key="6">
    <source>
        <dbReference type="EMBL" id="SHE66929.1"/>
    </source>
</evidence>
<dbReference type="SFLD" id="SFLDS00003">
    <property type="entry name" value="Haloacid_Dehalogenase"/>
    <property type="match status" value="1"/>
</dbReference>
<dbReference type="PANTHER" id="PTHR46193:SF18">
    <property type="entry name" value="HEXITOL PHOSPHATASE B"/>
    <property type="match status" value="1"/>
</dbReference>
<keyword evidence="7" id="KW-1185">Reference proteome</keyword>
<dbReference type="NCBIfam" id="TIGR01549">
    <property type="entry name" value="HAD-SF-IA-v1"/>
    <property type="match status" value="1"/>
</dbReference>
<dbReference type="InterPro" id="IPR051600">
    <property type="entry name" value="Beta-PGM-like"/>
</dbReference>
<accession>A0A1M4VD99</accession>
<dbReference type="Gene3D" id="3.40.50.1000">
    <property type="entry name" value="HAD superfamily/HAD-like"/>
    <property type="match status" value="1"/>
</dbReference>
<proteinExistence type="inferred from homology"/>
<keyword evidence="5" id="KW-0119">Carbohydrate metabolism</keyword>
<sequence length="221" mass="25719">MVKGIIFDFNGTMVFDAHLHEKAWVEMIQKHNDSVTEQEIIDYIHGRTNDQIIRHFIGEVTDKELQVLSDEKEKEYHRLVREEKLGYVAGTEKLLDQLVEKDIPFTIATASPKINIDFYFDYFKLDSWFTPEEIVYDDGTFPGKPDPTIYQKAAESLGLDPKDCVVIEDATAGVQAANRANIGEVFVMVYSEEQRTLFNHKDYTYKAEIENFRDFLEKYIQ</sequence>
<dbReference type="Gene3D" id="1.10.150.240">
    <property type="entry name" value="Putative phosphatase, domain 2"/>
    <property type="match status" value="1"/>
</dbReference>
<dbReference type="InterPro" id="IPR023198">
    <property type="entry name" value="PGP-like_dom2"/>
</dbReference>
<evidence type="ECO:0000256" key="2">
    <source>
        <dbReference type="ARBA" id="ARBA00006171"/>
    </source>
</evidence>
<gene>
    <name evidence="6" type="ORF">SAMN02745249_00886</name>
</gene>
<dbReference type="InterPro" id="IPR006439">
    <property type="entry name" value="HAD-SF_hydro_IA"/>
</dbReference>
<evidence type="ECO:0000313" key="7">
    <source>
        <dbReference type="Proteomes" id="UP000184128"/>
    </source>
</evidence>
<dbReference type="InterPro" id="IPR036412">
    <property type="entry name" value="HAD-like_sf"/>
</dbReference>
<dbReference type="AlphaFoldDB" id="A0A1M4VD99"/>
<dbReference type="STRING" id="1121025.SAMN02745249_00886"/>
<dbReference type="SFLD" id="SFLDG01129">
    <property type="entry name" value="C1.5:_HAD__Beta-PGM__Phosphata"/>
    <property type="match status" value="1"/>
</dbReference>
<dbReference type="OrthoDB" id="9797743at2"/>
<dbReference type="InterPro" id="IPR041492">
    <property type="entry name" value="HAD_2"/>
</dbReference>
<name>A0A1M4VD99_9LACT</name>
<dbReference type="SUPFAM" id="SSF56784">
    <property type="entry name" value="HAD-like"/>
    <property type="match status" value="1"/>
</dbReference>
<dbReference type="RefSeq" id="WP_073297008.1">
    <property type="nucleotide sequence ID" value="NZ_FQUF01000011.1"/>
</dbReference>
<keyword evidence="3" id="KW-0479">Metal-binding</keyword>
<dbReference type="Pfam" id="PF13419">
    <property type="entry name" value="HAD_2"/>
    <property type="match status" value="1"/>
</dbReference>
<dbReference type="GO" id="GO:0046872">
    <property type="term" value="F:metal ion binding"/>
    <property type="evidence" value="ECO:0007669"/>
    <property type="project" value="UniProtKB-KW"/>
</dbReference>
<dbReference type="EMBL" id="FQUF01000011">
    <property type="protein sequence ID" value="SHE66929.1"/>
    <property type="molecule type" value="Genomic_DNA"/>
</dbReference>
<evidence type="ECO:0000256" key="5">
    <source>
        <dbReference type="ARBA" id="ARBA00023277"/>
    </source>
</evidence>
<organism evidence="6 7">
    <name type="scientific">Atopostipes suicloacalis DSM 15692</name>
    <dbReference type="NCBI Taxonomy" id="1121025"/>
    <lineage>
        <taxon>Bacteria</taxon>
        <taxon>Bacillati</taxon>
        <taxon>Bacillota</taxon>
        <taxon>Bacilli</taxon>
        <taxon>Lactobacillales</taxon>
        <taxon>Carnobacteriaceae</taxon>
        <taxon>Atopostipes</taxon>
    </lineage>
</organism>
<dbReference type="InterPro" id="IPR023214">
    <property type="entry name" value="HAD_sf"/>
</dbReference>
<protein>
    <submittedName>
        <fullName evidence="6">Haloacid dehalogenase superfamily, subfamily IA, variant 3 with third motif having DD or ED/haloacid dehalogenase superfamily, subfamily IA, variant 1 with third motif having Dx(3-4)D or Dx(3-4)E</fullName>
    </submittedName>
</protein>
<dbReference type="NCBIfam" id="TIGR01509">
    <property type="entry name" value="HAD-SF-IA-v3"/>
    <property type="match status" value="1"/>
</dbReference>
<dbReference type="PANTHER" id="PTHR46193">
    <property type="entry name" value="6-PHOSPHOGLUCONATE PHOSPHATASE"/>
    <property type="match status" value="1"/>
</dbReference>
<dbReference type="Proteomes" id="UP000184128">
    <property type="component" value="Unassembled WGS sequence"/>
</dbReference>